<comment type="similarity">
    <text evidence="1 5">Belongs to the type-B carboxylesterase/lipase family.</text>
</comment>
<keyword evidence="8" id="KW-1185">Reference proteome</keyword>
<feature type="signal peptide" evidence="5">
    <location>
        <begin position="1"/>
        <end position="17"/>
    </location>
</feature>
<evidence type="ECO:0000256" key="3">
    <source>
        <dbReference type="ARBA" id="ARBA00022801"/>
    </source>
</evidence>
<feature type="chain" id="PRO_5043086546" description="Carboxylic ester hydrolase" evidence="5">
    <location>
        <begin position="18"/>
        <end position="543"/>
    </location>
</feature>
<dbReference type="Pfam" id="PF00135">
    <property type="entry name" value="COesterase"/>
    <property type="match status" value="1"/>
</dbReference>
<dbReference type="InterPro" id="IPR002018">
    <property type="entry name" value="CarbesteraseB"/>
</dbReference>
<evidence type="ECO:0000256" key="1">
    <source>
        <dbReference type="ARBA" id="ARBA00005964"/>
    </source>
</evidence>
<gene>
    <name evidence="7" type="ORF">O3M35_002153</name>
</gene>
<keyword evidence="3 5" id="KW-0378">Hydrolase</keyword>
<dbReference type="Proteomes" id="UP001461498">
    <property type="component" value="Unassembled WGS sequence"/>
</dbReference>
<evidence type="ECO:0000313" key="8">
    <source>
        <dbReference type="Proteomes" id="UP001461498"/>
    </source>
</evidence>
<dbReference type="PANTHER" id="PTHR43142">
    <property type="entry name" value="CARBOXYLIC ESTER HYDROLASE"/>
    <property type="match status" value="1"/>
</dbReference>
<evidence type="ECO:0000256" key="4">
    <source>
        <dbReference type="ARBA" id="ARBA00023180"/>
    </source>
</evidence>
<evidence type="ECO:0000313" key="7">
    <source>
        <dbReference type="EMBL" id="KAK9501017.1"/>
    </source>
</evidence>
<dbReference type="EMBL" id="JAPXFL010000010">
    <property type="protein sequence ID" value="KAK9501017.1"/>
    <property type="molecule type" value="Genomic_DNA"/>
</dbReference>
<dbReference type="AlphaFoldDB" id="A0AAW1CRH3"/>
<organism evidence="7 8">
    <name type="scientific">Rhynocoris fuscipes</name>
    <dbReference type="NCBI Taxonomy" id="488301"/>
    <lineage>
        <taxon>Eukaryota</taxon>
        <taxon>Metazoa</taxon>
        <taxon>Ecdysozoa</taxon>
        <taxon>Arthropoda</taxon>
        <taxon>Hexapoda</taxon>
        <taxon>Insecta</taxon>
        <taxon>Pterygota</taxon>
        <taxon>Neoptera</taxon>
        <taxon>Paraneoptera</taxon>
        <taxon>Hemiptera</taxon>
        <taxon>Heteroptera</taxon>
        <taxon>Panheteroptera</taxon>
        <taxon>Cimicomorpha</taxon>
        <taxon>Reduviidae</taxon>
        <taxon>Harpactorinae</taxon>
        <taxon>Harpactorini</taxon>
        <taxon>Rhynocoris</taxon>
    </lineage>
</organism>
<evidence type="ECO:0000256" key="2">
    <source>
        <dbReference type="ARBA" id="ARBA00022487"/>
    </source>
</evidence>
<dbReference type="Gene3D" id="3.40.50.1820">
    <property type="entry name" value="alpha/beta hydrolase"/>
    <property type="match status" value="1"/>
</dbReference>
<dbReference type="PANTHER" id="PTHR43142:SF1">
    <property type="entry name" value="CARBOXYLIC ESTER HYDROLASE"/>
    <property type="match status" value="1"/>
</dbReference>
<dbReference type="SUPFAM" id="SSF53474">
    <property type="entry name" value="alpha/beta-Hydrolases"/>
    <property type="match status" value="1"/>
</dbReference>
<feature type="domain" description="Carboxylesterase type B" evidence="6">
    <location>
        <begin position="19"/>
        <end position="527"/>
    </location>
</feature>
<sequence>MLKIILYLLLLIYVCDSIRIKTKLGDIKGTERKSRDGKTYYAFTGIPYAKPPVGKLRLKNPVPINEQWKNGLDATQESPKCIQYQLFLGGMVVGQEDCLYLSVYTPNVKPKEKLAVLVHMHGGAFRMGDGGPKDNADYLMDGNVILVNVHYRLGALGFLSTEDEHIPGNFGLKDQAMALQWVKDNIDSFGGDNERITVFGISAGGASTHYLMISPLTKGLLNGVISQSGAINQFWAYHKPGTARPLARRVAEEFGCQDKDGAELLDCLQTVDVLKYVNAENLYAYWHMEPIVLFRPVQEPQAEGAFMPFDPLKQESTLPWITGVTSSEGILKAAPLMAKGDSATQEFIDNMDDYLFRLLSLDPSCPQAKASVKLIKERYFPEPVTINSTLEGIKAMYGDAFFVYPMIDGIRKHKGPVYEYLFDYRGGFSIADIFLPGSNVDLGVSHGDDMSTIFRMDAMFPIKPKPDDEKISRTMVRLWTNFAKYLKPTLDDDQLKWPKLSSKREYLHITNNPSVEENLMKEAVDWWLKLPIFKQDSHVKTEL</sequence>
<dbReference type="PROSITE" id="PS00122">
    <property type="entry name" value="CARBOXYLESTERASE_B_1"/>
    <property type="match status" value="1"/>
</dbReference>
<name>A0AAW1CRH3_9HEMI</name>
<evidence type="ECO:0000256" key="5">
    <source>
        <dbReference type="RuleBase" id="RU361235"/>
    </source>
</evidence>
<keyword evidence="2" id="KW-0719">Serine esterase</keyword>
<dbReference type="InterPro" id="IPR019819">
    <property type="entry name" value="Carboxylesterase_B_CS"/>
</dbReference>
<evidence type="ECO:0000259" key="6">
    <source>
        <dbReference type="Pfam" id="PF00135"/>
    </source>
</evidence>
<dbReference type="EC" id="3.1.1.-" evidence="5"/>
<keyword evidence="5" id="KW-0732">Signal</keyword>
<dbReference type="PROSITE" id="PS00941">
    <property type="entry name" value="CARBOXYLESTERASE_B_2"/>
    <property type="match status" value="1"/>
</dbReference>
<keyword evidence="4" id="KW-0325">Glycoprotein</keyword>
<dbReference type="InterPro" id="IPR019826">
    <property type="entry name" value="Carboxylesterase_B_AS"/>
</dbReference>
<dbReference type="GO" id="GO:0052689">
    <property type="term" value="F:carboxylic ester hydrolase activity"/>
    <property type="evidence" value="ECO:0007669"/>
    <property type="project" value="UniProtKB-KW"/>
</dbReference>
<comment type="caution">
    <text evidence="7">The sequence shown here is derived from an EMBL/GenBank/DDBJ whole genome shotgun (WGS) entry which is preliminary data.</text>
</comment>
<protein>
    <recommendedName>
        <fullName evidence="5">Carboxylic ester hydrolase</fullName>
        <ecNumber evidence="5">3.1.1.-</ecNumber>
    </recommendedName>
</protein>
<dbReference type="InterPro" id="IPR029058">
    <property type="entry name" value="AB_hydrolase_fold"/>
</dbReference>
<proteinExistence type="inferred from homology"/>
<accession>A0AAW1CRH3</accession>
<reference evidence="7 8" key="1">
    <citation type="submission" date="2022-12" db="EMBL/GenBank/DDBJ databases">
        <title>Chromosome-level genome assembly of true bugs.</title>
        <authorList>
            <person name="Ma L."/>
            <person name="Li H."/>
        </authorList>
    </citation>
    <scope>NUCLEOTIDE SEQUENCE [LARGE SCALE GENOMIC DNA]</scope>
    <source>
        <strain evidence="7">Lab_2022b</strain>
    </source>
</reference>